<feature type="compositionally biased region" description="Basic residues" evidence="1">
    <location>
        <begin position="68"/>
        <end position="94"/>
    </location>
</feature>
<dbReference type="EC" id="5.4.3.8" evidence="2"/>
<accession>A0A6J4P3J0</accession>
<feature type="non-terminal residue" evidence="2">
    <location>
        <position position="360"/>
    </location>
</feature>
<dbReference type="AlphaFoldDB" id="A0A6J4P3J0"/>
<reference evidence="2" key="1">
    <citation type="submission" date="2020-02" db="EMBL/GenBank/DDBJ databases">
        <authorList>
            <person name="Meier V. D."/>
        </authorList>
    </citation>
    <scope>NUCLEOTIDE SEQUENCE</scope>
    <source>
        <strain evidence="2">AVDCRST_MAG06</strain>
    </source>
</reference>
<feature type="compositionally biased region" description="Basic and acidic residues" evidence="1">
    <location>
        <begin position="269"/>
        <end position="280"/>
    </location>
</feature>
<proteinExistence type="predicted"/>
<dbReference type="GO" id="GO:0042286">
    <property type="term" value="F:glutamate-1-semialdehyde 2,1-aminomutase activity"/>
    <property type="evidence" value="ECO:0007669"/>
    <property type="project" value="UniProtKB-EC"/>
</dbReference>
<feature type="compositionally biased region" description="Basic residues" evidence="1">
    <location>
        <begin position="315"/>
        <end position="349"/>
    </location>
</feature>
<sequence length="360" mass="39915">DPDTRSGLGRPVRPCAGGDPGRGQLAGARVQRRRRHPALHALGERGVADRRRRATVRRPDLLLGAHAPRARAPRGAGRRQRSRGPRHVLRHPHRAGGGARRGDRRAHPRGGRAVRLLRHRGHDVGDPAGARIHRARRDRQVRRLLPRPRRLAPGLGRVGRRDPPGVRGAREPRRTRLLHRADDRAALQRPGGAQDGVRRARPAHRGARHRGGARQHGHRAARAGLQRAARAHLPRGGCAVRLRRGDDRLPGQPPRRLGPRRPRGGLGPRPDDLRQGDGRRLPGGGLRRPSRRDVAALPGGARLPGRHAVGEPDRHHRGSRHAAARDRRRLLPHRRRGHHDQAGRRRRPERRGGAPRRAGG</sequence>
<feature type="region of interest" description="Disordered" evidence="1">
    <location>
        <begin position="151"/>
        <end position="360"/>
    </location>
</feature>
<feature type="non-terminal residue" evidence="2">
    <location>
        <position position="1"/>
    </location>
</feature>
<name>A0A6J4P3J0_9ACTN</name>
<dbReference type="EMBL" id="CADCUP010000153">
    <property type="protein sequence ID" value="CAA9402703.1"/>
    <property type="molecule type" value="Genomic_DNA"/>
</dbReference>
<organism evidence="2">
    <name type="scientific">uncultured Nocardioides sp</name>
    <dbReference type="NCBI Taxonomy" id="198441"/>
    <lineage>
        <taxon>Bacteria</taxon>
        <taxon>Bacillati</taxon>
        <taxon>Actinomycetota</taxon>
        <taxon>Actinomycetes</taxon>
        <taxon>Propionibacteriales</taxon>
        <taxon>Nocardioidaceae</taxon>
        <taxon>Nocardioides</taxon>
        <taxon>environmental samples</taxon>
    </lineage>
</organism>
<protein>
    <submittedName>
        <fullName evidence="2">Glutamate-1-semialdehyde 2,1-aminomutase</fullName>
        <ecNumber evidence="2">5.4.3.8</ecNumber>
    </submittedName>
</protein>
<gene>
    <name evidence="2" type="ORF">AVDCRST_MAG06-2296</name>
</gene>
<evidence type="ECO:0000256" key="1">
    <source>
        <dbReference type="SAM" id="MobiDB-lite"/>
    </source>
</evidence>
<evidence type="ECO:0000313" key="2">
    <source>
        <dbReference type="EMBL" id="CAA9402703.1"/>
    </source>
</evidence>
<feature type="region of interest" description="Disordered" evidence="1">
    <location>
        <begin position="1"/>
        <end position="109"/>
    </location>
</feature>
<feature type="compositionally biased region" description="Basic and acidic residues" evidence="1">
    <location>
        <begin position="159"/>
        <end position="186"/>
    </location>
</feature>
<feature type="compositionally biased region" description="Basic residues" evidence="1">
    <location>
        <begin position="199"/>
        <end position="221"/>
    </location>
</feature>
<keyword evidence="2" id="KW-0413">Isomerase</keyword>